<organism evidence="1 2">
    <name type="scientific">Phlebotomus papatasi</name>
    <name type="common">Sandfly</name>
    <dbReference type="NCBI Taxonomy" id="29031"/>
    <lineage>
        <taxon>Eukaryota</taxon>
        <taxon>Metazoa</taxon>
        <taxon>Ecdysozoa</taxon>
        <taxon>Arthropoda</taxon>
        <taxon>Hexapoda</taxon>
        <taxon>Insecta</taxon>
        <taxon>Pterygota</taxon>
        <taxon>Neoptera</taxon>
        <taxon>Endopterygota</taxon>
        <taxon>Diptera</taxon>
        <taxon>Nematocera</taxon>
        <taxon>Psychodoidea</taxon>
        <taxon>Psychodidae</taxon>
        <taxon>Phlebotomus</taxon>
        <taxon>Phlebotomus</taxon>
    </lineage>
</organism>
<dbReference type="EMBL" id="AJVK01033773">
    <property type="status" value="NOT_ANNOTATED_CDS"/>
    <property type="molecule type" value="Genomic_DNA"/>
</dbReference>
<sequence>ILELLDLHNRTENIKNLAGDLKRNATQLQEANVDGALNLTREAYQRVRRLEEKELETQELIENAARQCKRTEILVNRTADEVHRLSSSNADALAEYEGVLQDLNERLPELNELMCGSRGSPCDDLCGGAGCGFCGGLSCEKGALTKAEKALNYAKDTEKTLREKDEQAEELIRSLSQAKTNASEAWRRANRVFNESELYYNETDDYINVARSYITNLTDVINSNTALPSEIETIADEVNETLRVIDEAKNIKTVGATGAYTKEFDAMGKKLEKIRQLLDNTTISGQDIENLESEVLNLRKSLNSALENIKRTENYLEDLDSNINLANVDLTLQR</sequence>
<accession>A0A1B0EZP2</accession>
<proteinExistence type="predicted"/>
<name>A0A1B0EZP2_PHLPP</name>
<evidence type="ECO:0008006" key="3">
    <source>
        <dbReference type="Google" id="ProtNLM"/>
    </source>
</evidence>
<protein>
    <recommendedName>
        <fullName evidence="3">Laminin</fullName>
    </recommendedName>
</protein>
<keyword evidence="2" id="KW-1185">Reference proteome</keyword>
<dbReference type="VEuPathDB" id="VectorBase:PPAI007296"/>
<reference evidence="1" key="1">
    <citation type="submission" date="2022-08" db="UniProtKB">
        <authorList>
            <consortium name="EnsemblMetazoa"/>
        </authorList>
    </citation>
    <scope>IDENTIFICATION</scope>
    <source>
        <strain evidence="1">Israel</strain>
    </source>
</reference>
<evidence type="ECO:0000313" key="1">
    <source>
        <dbReference type="EnsemblMetazoa" id="PPAI007296-PA"/>
    </source>
</evidence>
<dbReference type="EnsemblMetazoa" id="PPAI007296-RA">
    <property type="protein sequence ID" value="PPAI007296-PA"/>
    <property type="gene ID" value="PPAI007296"/>
</dbReference>
<evidence type="ECO:0000313" key="2">
    <source>
        <dbReference type="Proteomes" id="UP000092462"/>
    </source>
</evidence>
<dbReference type="AlphaFoldDB" id="A0A1B0EZP2"/>
<dbReference type="Proteomes" id="UP000092462">
    <property type="component" value="Unassembled WGS sequence"/>
</dbReference>
<dbReference type="VEuPathDB" id="VectorBase:PPAPM1_002420"/>